<dbReference type="OrthoDB" id="9798104at2"/>
<keyword evidence="3" id="KW-1185">Reference proteome</keyword>
<dbReference type="InterPro" id="IPR050397">
    <property type="entry name" value="Env_Response_Regulators"/>
</dbReference>
<dbReference type="SUPFAM" id="SSF51206">
    <property type="entry name" value="cAMP-binding domain-like"/>
    <property type="match status" value="1"/>
</dbReference>
<dbReference type="PROSITE" id="PS50042">
    <property type="entry name" value="CNMP_BINDING_3"/>
    <property type="match status" value="1"/>
</dbReference>
<dbReference type="InterPro" id="IPR014710">
    <property type="entry name" value="RmlC-like_jellyroll"/>
</dbReference>
<dbReference type="SMART" id="SM00100">
    <property type="entry name" value="cNMP"/>
    <property type="match status" value="1"/>
</dbReference>
<proteinExistence type="predicted"/>
<reference evidence="3" key="2">
    <citation type="journal article" date="2016" name="Int. J. Syst. Evol. Microbiol.">
        <title>Complete genome sequence and cell structure of Limnochorda pilosa, a Gram-negative spore-former within the phylum Firmicutes.</title>
        <authorList>
            <person name="Watanabe M."/>
            <person name="Kojima H."/>
            <person name="Fukui M."/>
        </authorList>
    </citation>
    <scope>NUCLEOTIDE SEQUENCE [LARGE SCALE GENOMIC DNA]</scope>
    <source>
        <strain evidence="3">HC45</strain>
    </source>
</reference>
<name>A0A0K2SPZ2_LIMPI</name>
<dbReference type="EMBL" id="AP014924">
    <property type="protein sequence ID" value="BAS29156.1"/>
    <property type="molecule type" value="Genomic_DNA"/>
</dbReference>
<feature type="domain" description="Cyclic nucleotide-binding" evidence="1">
    <location>
        <begin position="22"/>
        <end position="124"/>
    </location>
</feature>
<dbReference type="RefSeq" id="WP_068140551.1">
    <property type="nucleotide sequence ID" value="NZ_AP014924.1"/>
</dbReference>
<organism evidence="2 3">
    <name type="scientific">Limnochorda pilosa</name>
    <dbReference type="NCBI Taxonomy" id="1555112"/>
    <lineage>
        <taxon>Bacteria</taxon>
        <taxon>Bacillati</taxon>
        <taxon>Bacillota</taxon>
        <taxon>Limnochordia</taxon>
        <taxon>Limnochordales</taxon>
        <taxon>Limnochordaceae</taxon>
        <taxon>Limnochorda</taxon>
    </lineage>
</organism>
<dbReference type="GO" id="GO:0003700">
    <property type="term" value="F:DNA-binding transcription factor activity"/>
    <property type="evidence" value="ECO:0007669"/>
    <property type="project" value="TreeGrafter"/>
</dbReference>
<evidence type="ECO:0000313" key="3">
    <source>
        <dbReference type="Proteomes" id="UP000065807"/>
    </source>
</evidence>
<dbReference type="InterPro" id="IPR018490">
    <property type="entry name" value="cNMP-bd_dom_sf"/>
</dbReference>
<dbReference type="STRING" id="1555112.LIP_3344"/>
<dbReference type="Proteomes" id="UP000065807">
    <property type="component" value="Chromosome"/>
</dbReference>
<dbReference type="KEGG" id="lpil:LIP_3344"/>
<evidence type="ECO:0000313" key="2">
    <source>
        <dbReference type="EMBL" id="BAS29156.1"/>
    </source>
</evidence>
<reference evidence="3" key="1">
    <citation type="submission" date="2015-07" db="EMBL/GenBank/DDBJ databases">
        <title>Complete genome sequence and phylogenetic analysis of Limnochorda pilosa.</title>
        <authorList>
            <person name="Watanabe M."/>
            <person name="Kojima H."/>
            <person name="Fukui M."/>
        </authorList>
    </citation>
    <scope>NUCLEOTIDE SEQUENCE [LARGE SCALE GENOMIC DNA]</scope>
    <source>
        <strain evidence="3">HC45</strain>
    </source>
</reference>
<evidence type="ECO:0000259" key="1">
    <source>
        <dbReference type="PROSITE" id="PS50042"/>
    </source>
</evidence>
<dbReference type="CDD" id="cd00038">
    <property type="entry name" value="CAP_ED"/>
    <property type="match status" value="1"/>
</dbReference>
<protein>
    <recommendedName>
        <fullName evidence="1">Cyclic nucleotide-binding domain-containing protein</fullName>
    </recommendedName>
</protein>
<dbReference type="PANTHER" id="PTHR24567">
    <property type="entry name" value="CRP FAMILY TRANSCRIPTIONAL REGULATORY PROTEIN"/>
    <property type="match status" value="1"/>
</dbReference>
<dbReference type="AlphaFoldDB" id="A0A0K2SPZ2"/>
<dbReference type="PANTHER" id="PTHR24567:SF74">
    <property type="entry name" value="HTH-TYPE TRANSCRIPTIONAL REGULATOR ARCR"/>
    <property type="match status" value="1"/>
</dbReference>
<gene>
    <name evidence="2" type="ORF">LIP_3344</name>
</gene>
<sequence>MRTPERSRHPLNRRTCIDRVPVFTRLSPEARAHLARELHHRRFAPGELLAAGEAQTHLTILAAGLARHAVSSADGREQILRFLGPGEFFGEMALFTGRPLAGEVQAVEPVEACVLDGNALRRAVESEPALGWDLLRELARLLEETTRMAGSLSTQSVEERAAHLFLRMAATSGPQFARRGWTRGESALASVGKGAAPLALARGGRAPHGRWVGGGAGRLRRRR</sequence>
<dbReference type="Gene3D" id="2.60.120.10">
    <property type="entry name" value="Jelly Rolls"/>
    <property type="match status" value="1"/>
</dbReference>
<dbReference type="InterPro" id="IPR000595">
    <property type="entry name" value="cNMP-bd_dom"/>
</dbReference>
<dbReference type="GO" id="GO:0005829">
    <property type="term" value="C:cytosol"/>
    <property type="evidence" value="ECO:0007669"/>
    <property type="project" value="TreeGrafter"/>
</dbReference>
<accession>A0A0K2SPZ2</accession>
<dbReference type="Pfam" id="PF00027">
    <property type="entry name" value="cNMP_binding"/>
    <property type="match status" value="1"/>
</dbReference>